<sequence length="300" mass="34232">MDQTYAEIENSYAQISTLSPIMGTPKSRYYHHHLEHQQSRKNHHLKEQFDSRLPIEYRYPKRYSVTSSVPSRKGSLVSKGSSSGYSSSGSTSSITTVVNGSKPYRPKWEEASNGKMEVFKERQVSEKKIEASSQSNKVIEDKCTDAVVHSVAEKKSKACCIECREKEIRDEIDLESHQYANLQSIQKPQDPYVFLMTTMLSNLQKDDGGRRVAKVQQKIEKVLRLKPRDPFNIENKLVFDRQISTFASDVTIRLRAICEVAPDTYREVSARFCEALHHHDAPNSKSLKSIVKGVKNLLTF</sequence>
<accession>A0A1I7SY10</accession>
<feature type="region of interest" description="Disordered" evidence="1">
    <location>
        <begin position="64"/>
        <end position="109"/>
    </location>
</feature>
<evidence type="ECO:0000313" key="2">
    <source>
        <dbReference type="Proteomes" id="UP000095282"/>
    </source>
</evidence>
<feature type="compositionally biased region" description="Low complexity" evidence="1">
    <location>
        <begin position="74"/>
        <end position="101"/>
    </location>
</feature>
<keyword evidence="2" id="KW-1185">Reference proteome</keyword>
<organism evidence="2 3">
    <name type="scientific">Caenorhabditis tropicalis</name>
    <dbReference type="NCBI Taxonomy" id="1561998"/>
    <lineage>
        <taxon>Eukaryota</taxon>
        <taxon>Metazoa</taxon>
        <taxon>Ecdysozoa</taxon>
        <taxon>Nematoda</taxon>
        <taxon>Chromadorea</taxon>
        <taxon>Rhabditida</taxon>
        <taxon>Rhabditina</taxon>
        <taxon>Rhabditomorpha</taxon>
        <taxon>Rhabditoidea</taxon>
        <taxon>Rhabditidae</taxon>
        <taxon>Peloderinae</taxon>
        <taxon>Caenorhabditis</taxon>
    </lineage>
</organism>
<reference evidence="3" key="1">
    <citation type="submission" date="2016-11" db="UniProtKB">
        <authorList>
            <consortium name="WormBaseParasite"/>
        </authorList>
    </citation>
    <scope>IDENTIFICATION</scope>
</reference>
<evidence type="ECO:0000313" key="3">
    <source>
        <dbReference type="WBParaSite" id="Csp11.Scaffold23.g94.t1"/>
    </source>
</evidence>
<evidence type="ECO:0000256" key="1">
    <source>
        <dbReference type="SAM" id="MobiDB-lite"/>
    </source>
</evidence>
<dbReference type="AlphaFoldDB" id="A0A1I7SY10"/>
<name>A0A1I7SY10_9PELO</name>
<proteinExistence type="predicted"/>
<dbReference type="WBParaSite" id="Csp11.Scaffold23.g94.t1">
    <property type="protein sequence ID" value="Csp11.Scaffold23.g94.t1"/>
    <property type="gene ID" value="Csp11.Scaffold23.g94"/>
</dbReference>
<protein>
    <submittedName>
        <fullName evidence="3">MIF4G domain-containing protein</fullName>
    </submittedName>
</protein>
<dbReference type="eggNOG" id="ENOG502TGDD">
    <property type="taxonomic scope" value="Eukaryota"/>
</dbReference>
<dbReference type="Proteomes" id="UP000095282">
    <property type="component" value="Unplaced"/>
</dbReference>